<reference evidence="2 3" key="1">
    <citation type="submission" date="2019-03" db="EMBL/GenBank/DDBJ databases">
        <title>Genomic Encyclopedia of Type Strains, Phase IV (KMG-IV): sequencing the most valuable type-strain genomes for metagenomic binning, comparative biology and taxonomic classification.</title>
        <authorList>
            <person name="Goeker M."/>
        </authorList>
    </citation>
    <scope>NUCLEOTIDE SEQUENCE [LARGE SCALE GENOMIC DNA]</scope>
    <source>
        <strain evidence="2 3">DSM 25488</strain>
    </source>
</reference>
<gene>
    <name evidence="2" type="ORF">C8D91_0878</name>
</gene>
<evidence type="ECO:0000313" key="3">
    <source>
        <dbReference type="Proteomes" id="UP000295724"/>
    </source>
</evidence>
<accession>A0A4R6XVG3</accession>
<protein>
    <recommendedName>
        <fullName evidence="1">DUF2059 domain-containing protein</fullName>
    </recommendedName>
</protein>
<dbReference type="Proteomes" id="UP000295724">
    <property type="component" value="Unassembled WGS sequence"/>
</dbReference>
<sequence>MRMNWFVLLLVFMLGDVADAENIEQKRVLAEKLVALMDTESMMDGIYNQVNQLTDSFSNDAGFSEAQLAIKEKYMQKISDLMKTEMGWQKFKEPTIAIYTKHFTQSELQGMVDFYQSDVGQSMVKKLPDAMAESFQQIQPIMMDVMPKIQKLSREMADEMFDNKN</sequence>
<keyword evidence="3" id="KW-1185">Reference proteome</keyword>
<organism evidence="2 3">
    <name type="scientific">Marinicella litoralis</name>
    <dbReference type="NCBI Taxonomy" id="644220"/>
    <lineage>
        <taxon>Bacteria</taxon>
        <taxon>Pseudomonadati</taxon>
        <taxon>Pseudomonadota</taxon>
        <taxon>Gammaproteobacteria</taxon>
        <taxon>Lysobacterales</taxon>
        <taxon>Marinicellaceae</taxon>
        <taxon>Marinicella</taxon>
    </lineage>
</organism>
<evidence type="ECO:0000313" key="2">
    <source>
        <dbReference type="EMBL" id="TDR22390.1"/>
    </source>
</evidence>
<name>A0A4R6XVG3_9GAMM</name>
<dbReference type="OrthoDB" id="191313at2"/>
<dbReference type="EMBL" id="SNZB01000002">
    <property type="protein sequence ID" value="TDR22390.1"/>
    <property type="molecule type" value="Genomic_DNA"/>
</dbReference>
<proteinExistence type="predicted"/>
<comment type="caution">
    <text evidence="2">The sequence shown here is derived from an EMBL/GenBank/DDBJ whole genome shotgun (WGS) entry which is preliminary data.</text>
</comment>
<dbReference type="InterPro" id="IPR018637">
    <property type="entry name" value="DUF2059"/>
</dbReference>
<feature type="domain" description="DUF2059" evidence="1">
    <location>
        <begin position="89"/>
        <end position="147"/>
    </location>
</feature>
<dbReference type="Pfam" id="PF09832">
    <property type="entry name" value="DUF2059"/>
    <property type="match status" value="1"/>
</dbReference>
<evidence type="ECO:0000259" key="1">
    <source>
        <dbReference type="Pfam" id="PF09832"/>
    </source>
</evidence>
<dbReference type="AlphaFoldDB" id="A0A4R6XVG3"/>